<dbReference type="eggNOG" id="ENOG5033UVW">
    <property type="taxonomic scope" value="Bacteria"/>
</dbReference>
<protein>
    <recommendedName>
        <fullName evidence="1">DUF5919 domain-containing protein</fullName>
    </recommendedName>
</protein>
<name>W5W303_9PSEU</name>
<dbReference type="KEGG" id="kal:KALB_1513"/>
<dbReference type="InterPro" id="IPR045697">
    <property type="entry name" value="DUF5919"/>
</dbReference>
<feature type="domain" description="DUF5919" evidence="1">
    <location>
        <begin position="2"/>
        <end position="96"/>
    </location>
</feature>
<dbReference type="EMBL" id="CP007155">
    <property type="protein sequence ID" value="AHH94886.1"/>
    <property type="molecule type" value="Genomic_DNA"/>
</dbReference>
<proteinExistence type="predicted"/>
<organism evidence="2 3">
    <name type="scientific">Kutzneria albida DSM 43870</name>
    <dbReference type="NCBI Taxonomy" id="1449976"/>
    <lineage>
        <taxon>Bacteria</taxon>
        <taxon>Bacillati</taxon>
        <taxon>Actinomycetota</taxon>
        <taxon>Actinomycetes</taxon>
        <taxon>Pseudonocardiales</taxon>
        <taxon>Pseudonocardiaceae</taxon>
        <taxon>Kutzneria</taxon>
    </lineage>
</organism>
<dbReference type="Pfam" id="PF19319">
    <property type="entry name" value="DUF5919"/>
    <property type="match status" value="1"/>
</dbReference>
<evidence type="ECO:0000313" key="3">
    <source>
        <dbReference type="Proteomes" id="UP000019225"/>
    </source>
</evidence>
<dbReference type="Proteomes" id="UP000019225">
    <property type="component" value="Chromosome"/>
</dbReference>
<evidence type="ECO:0000313" key="2">
    <source>
        <dbReference type="EMBL" id="AHH94886.1"/>
    </source>
</evidence>
<dbReference type="AlphaFoldDB" id="W5W303"/>
<gene>
    <name evidence="2" type="ORF">KALB_1513</name>
</gene>
<dbReference type="HOGENOM" id="CLU_2343075_0_0_11"/>
<reference evidence="2 3" key="1">
    <citation type="journal article" date="2014" name="BMC Genomics">
        <title>Complete genome sequence of producer of the glycopeptide antibiotic Aculeximycin Kutzneria albida DSM 43870T, a representative of minor genus of Pseudonocardiaceae.</title>
        <authorList>
            <person name="Rebets Y."/>
            <person name="Tokovenko B."/>
            <person name="Lushchyk I."/>
            <person name="Ruckert C."/>
            <person name="Zaburannyi N."/>
            <person name="Bechthold A."/>
            <person name="Kalinowski J."/>
            <person name="Luzhetskyy A."/>
        </authorList>
    </citation>
    <scope>NUCLEOTIDE SEQUENCE [LARGE SCALE GENOMIC DNA]</scope>
    <source>
        <strain evidence="2">DSM 43870</strain>
    </source>
</reference>
<sequence>MLANLTDVNIQTLRRVGKKLSPEADGALSIRTYDECVRFNITILNDSICIVQPYLPDARGVESPTLVAERKSDTTGLYDTFSQVFDSMWDRAKEVSE</sequence>
<evidence type="ECO:0000259" key="1">
    <source>
        <dbReference type="Pfam" id="PF19319"/>
    </source>
</evidence>
<keyword evidence="3" id="KW-1185">Reference proteome</keyword>
<accession>W5W303</accession>